<protein>
    <submittedName>
        <fullName evidence="1">DUF6416 domain-containing protein</fullName>
    </submittedName>
</protein>
<dbReference type="EMBL" id="JBHRWK010000024">
    <property type="protein sequence ID" value="MFC3451388.1"/>
    <property type="molecule type" value="Genomic_DNA"/>
</dbReference>
<organism evidence="1 2">
    <name type="scientific">Amycolatopsis speibonae</name>
    <dbReference type="NCBI Taxonomy" id="1450224"/>
    <lineage>
        <taxon>Bacteria</taxon>
        <taxon>Bacillati</taxon>
        <taxon>Actinomycetota</taxon>
        <taxon>Actinomycetes</taxon>
        <taxon>Pseudonocardiales</taxon>
        <taxon>Pseudonocardiaceae</taxon>
        <taxon>Amycolatopsis</taxon>
    </lineage>
</organism>
<dbReference type="Proteomes" id="UP001595645">
    <property type="component" value="Unassembled WGS sequence"/>
</dbReference>
<evidence type="ECO:0000313" key="2">
    <source>
        <dbReference type="Proteomes" id="UP001595645"/>
    </source>
</evidence>
<accession>A0ABV7NX44</accession>
<dbReference type="InterPro" id="IPR046301">
    <property type="entry name" value="DUF6416"/>
</dbReference>
<gene>
    <name evidence="1" type="ORF">ACFOSH_18305</name>
</gene>
<keyword evidence="2" id="KW-1185">Reference proteome</keyword>
<comment type="caution">
    <text evidence="1">The sequence shown here is derived from an EMBL/GenBank/DDBJ whole genome shotgun (WGS) entry which is preliminary data.</text>
</comment>
<name>A0ABV7NX44_9PSEU</name>
<dbReference type="Pfam" id="PF19980">
    <property type="entry name" value="DUF6416"/>
    <property type="match status" value="1"/>
</dbReference>
<evidence type="ECO:0000313" key="1">
    <source>
        <dbReference type="EMBL" id="MFC3451388.1"/>
    </source>
</evidence>
<dbReference type="RefSeq" id="WP_378240144.1">
    <property type="nucleotide sequence ID" value="NZ_JBHRWK010000024.1"/>
</dbReference>
<proteinExistence type="predicted"/>
<reference evidence="2" key="1">
    <citation type="journal article" date="2019" name="Int. J. Syst. Evol. Microbiol.">
        <title>The Global Catalogue of Microorganisms (GCM) 10K type strain sequencing project: providing services to taxonomists for standard genome sequencing and annotation.</title>
        <authorList>
            <consortium name="The Broad Institute Genomics Platform"/>
            <consortium name="The Broad Institute Genome Sequencing Center for Infectious Disease"/>
            <person name="Wu L."/>
            <person name="Ma J."/>
        </authorList>
    </citation>
    <scope>NUCLEOTIDE SEQUENCE [LARGE SCALE GENOMIC DNA]</scope>
    <source>
        <strain evidence="2">CGMCC 4.7676</strain>
    </source>
</reference>
<sequence>MIDITVKVPDERVAEFYSMFGSWLAEPATSEGLPADELVAWSRSDGELAKIVWGKLSKTAKALFSILMNKPGAKFSGDELGLLLELSNGKHGVAGILGWPGRHCQGAGRTWLWRWEYPEGENVRYWMTDEVADLFRQARDH</sequence>